<dbReference type="Proteomes" id="UP000443423">
    <property type="component" value="Unassembled WGS sequence"/>
</dbReference>
<dbReference type="AlphaFoldDB" id="A0A6A8G5P6"/>
<dbReference type="PANTHER" id="PTHR42685:SF18">
    <property type="entry name" value="DIGERANYLGERANYLGLYCEROPHOSPHOLIPID REDUCTASE"/>
    <property type="match status" value="1"/>
</dbReference>
<evidence type="ECO:0000313" key="2">
    <source>
        <dbReference type="EMBL" id="MRW95902.1"/>
    </source>
</evidence>
<comment type="caution">
    <text evidence="2">The sequence shown here is derived from an EMBL/GenBank/DDBJ whole genome shotgun (WGS) entry which is preliminary data.</text>
</comment>
<dbReference type="PANTHER" id="PTHR42685">
    <property type="entry name" value="GERANYLGERANYL DIPHOSPHATE REDUCTASE"/>
    <property type="match status" value="1"/>
</dbReference>
<reference evidence="2 3" key="1">
    <citation type="submission" date="2019-11" db="EMBL/GenBank/DDBJ databases">
        <title>Whole genome sequence of Haloferax sp. MBLA0078.</title>
        <authorList>
            <person name="Seo M.-J."/>
            <person name="Cho E.-S."/>
        </authorList>
    </citation>
    <scope>NUCLEOTIDE SEQUENCE [LARGE SCALE GENOMIC DNA]</scope>
    <source>
        <strain evidence="2 3">MBLA0078</strain>
    </source>
</reference>
<evidence type="ECO:0000313" key="3">
    <source>
        <dbReference type="Proteomes" id="UP000443423"/>
    </source>
</evidence>
<sequence>MPAESYDMVVVGGGTVGAFAAATAASEGLDVVIVERKSEEDKGDIACGDAIKGKSTFPDVIDLDYLKEEAFTNQNIRRAIFENPQGDDLEVEFGAPGAVLDRKRYGEIILEEAERVGADIHFETVVQDVVQDDDGFVTGVRAKRNGRVVEYDAEVVIDGAGSLSILQDKTDFTGTRFDTNVSYQQFCSAYREVMEVPDPVDYHDAIVFGPTEELGYVWYFPRSPTEINVGLGFQMNKPPMKLVEDLKRHVAGRPEFEAATVTSKLGAALPTRRPYDSAVANGFIAAGDAAGHVNPTTGGGIPGAAKSAHWAVKRAVKAISEGDVSEANLWEYNRDVMTDFGKRFAAVDLYNIWGGAHDVDELTRVVASVPGQQLADALSSGSSSMSLGLKIETLVKSFGHWGKLYELYKVSKLADEITDVYNAYPSRPGAFESWQASRDDVMDRLYDLSGAEPKY</sequence>
<dbReference type="InterPro" id="IPR011777">
    <property type="entry name" value="Geranylgeranyl_Rdtase_fam"/>
</dbReference>
<dbReference type="InterPro" id="IPR050407">
    <property type="entry name" value="Geranylgeranyl_reductase"/>
</dbReference>
<dbReference type="SUPFAM" id="SSF51905">
    <property type="entry name" value="FAD/NAD(P)-binding domain"/>
    <property type="match status" value="1"/>
</dbReference>
<dbReference type="EMBL" id="WKJQ01000001">
    <property type="protein sequence ID" value="MRW95902.1"/>
    <property type="molecule type" value="Genomic_DNA"/>
</dbReference>
<dbReference type="Gene3D" id="3.50.50.60">
    <property type="entry name" value="FAD/NAD(P)-binding domain"/>
    <property type="match status" value="1"/>
</dbReference>
<proteinExistence type="predicted"/>
<organism evidence="2 3">
    <name type="scientific">Haloferax marinum</name>
    <dbReference type="NCBI Taxonomy" id="2666143"/>
    <lineage>
        <taxon>Archaea</taxon>
        <taxon>Methanobacteriati</taxon>
        <taxon>Methanobacteriota</taxon>
        <taxon>Stenosarchaea group</taxon>
        <taxon>Halobacteria</taxon>
        <taxon>Halobacteriales</taxon>
        <taxon>Haloferacaceae</taxon>
        <taxon>Haloferax</taxon>
    </lineage>
</organism>
<dbReference type="GO" id="GO:0071949">
    <property type="term" value="F:FAD binding"/>
    <property type="evidence" value="ECO:0007669"/>
    <property type="project" value="InterPro"/>
</dbReference>
<dbReference type="InterPro" id="IPR002938">
    <property type="entry name" value="FAD-bd"/>
</dbReference>
<protein>
    <submittedName>
        <fullName evidence="2">Geranylgeranyl reductase family protein</fullName>
    </submittedName>
</protein>
<dbReference type="InterPro" id="IPR036188">
    <property type="entry name" value="FAD/NAD-bd_sf"/>
</dbReference>
<dbReference type="GO" id="GO:0016628">
    <property type="term" value="F:oxidoreductase activity, acting on the CH-CH group of donors, NAD or NADP as acceptor"/>
    <property type="evidence" value="ECO:0007669"/>
    <property type="project" value="InterPro"/>
</dbReference>
<dbReference type="Pfam" id="PF01494">
    <property type="entry name" value="FAD_binding_3"/>
    <property type="match status" value="1"/>
</dbReference>
<keyword evidence="3" id="KW-1185">Reference proteome</keyword>
<feature type="domain" description="FAD-binding" evidence="1">
    <location>
        <begin position="7"/>
        <end position="333"/>
    </location>
</feature>
<gene>
    <name evidence="2" type="ORF">GJR99_04835</name>
</gene>
<dbReference type="RefSeq" id="WP_151109821.1">
    <property type="nucleotide sequence ID" value="NZ_WKJQ01000001.1"/>
</dbReference>
<dbReference type="NCBIfam" id="TIGR02032">
    <property type="entry name" value="GG-red-SF"/>
    <property type="match status" value="1"/>
</dbReference>
<evidence type="ECO:0000259" key="1">
    <source>
        <dbReference type="Pfam" id="PF01494"/>
    </source>
</evidence>
<accession>A0A6A8G5P6</accession>
<name>A0A6A8G5P6_9EURY</name>
<dbReference type="OrthoDB" id="192187at2157"/>